<dbReference type="GO" id="GO:0000271">
    <property type="term" value="P:polysaccharide biosynthetic process"/>
    <property type="evidence" value="ECO:0007669"/>
    <property type="project" value="InterPro"/>
</dbReference>
<dbReference type="GO" id="GO:0015774">
    <property type="term" value="P:polysaccharide transport"/>
    <property type="evidence" value="ECO:0007669"/>
    <property type="project" value="InterPro"/>
</dbReference>
<protein>
    <submittedName>
        <fullName evidence="1">Unannotated protein</fullName>
    </submittedName>
</protein>
<gene>
    <name evidence="1" type="ORF">UFOPK1684_01489</name>
</gene>
<dbReference type="EMBL" id="CAEZTM010000113">
    <property type="protein sequence ID" value="CAB4582178.1"/>
    <property type="molecule type" value="Genomic_DNA"/>
</dbReference>
<dbReference type="Pfam" id="PF05159">
    <property type="entry name" value="Capsule_synth"/>
    <property type="match status" value="1"/>
</dbReference>
<organism evidence="1">
    <name type="scientific">freshwater metagenome</name>
    <dbReference type="NCBI Taxonomy" id="449393"/>
    <lineage>
        <taxon>unclassified sequences</taxon>
        <taxon>metagenomes</taxon>
        <taxon>ecological metagenomes</taxon>
    </lineage>
</organism>
<dbReference type="AlphaFoldDB" id="A0A6J6FC80"/>
<sequence>MPEGLPYLSQLDAVLEARAFLPSDVTLLVKEHYAQQSSSLRGYVGRSITAYEYLGSVPGIEVLGVGANSGTLMKDAECIFTITGKIGIEAAFAGTPAVYLGQPWWGGMPGSFAFSTLKNWNALAAKKMPTEREVESWFERQVSRRLLVGLGGTSPEKYSARIAALPEGYEQLEAEAILGAIARI</sequence>
<dbReference type="InterPro" id="IPR007833">
    <property type="entry name" value="Capsule_polysaccharide_synth"/>
</dbReference>
<name>A0A6J6FC80_9ZZZZ</name>
<accession>A0A6J6FC80</accession>
<proteinExistence type="predicted"/>
<evidence type="ECO:0000313" key="1">
    <source>
        <dbReference type="EMBL" id="CAB4582178.1"/>
    </source>
</evidence>
<reference evidence="1" key="1">
    <citation type="submission" date="2020-05" db="EMBL/GenBank/DDBJ databases">
        <authorList>
            <person name="Chiriac C."/>
            <person name="Salcher M."/>
            <person name="Ghai R."/>
            <person name="Kavagutti S V."/>
        </authorList>
    </citation>
    <scope>NUCLEOTIDE SEQUENCE</scope>
</reference>